<evidence type="ECO:0000313" key="2">
    <source>
        <dbReference type="EMBL" id="KRX03913.1"/>
    </source>
</evidence>
<evidence type="ECO:0000313" key="3">
    <source>
        <dbReference type="Proteomes" id="UP000054937"/>
    </source>
</evidence>
<name>A0A0V0QNI5_PSEPJ</name>
<sequence length="298" mass="35654">MEDILQQTQNEKQRIQNKEDQLINENQSRLEIMEVKIKNEQKNIAELNKLHNQQIYEINLSLEKIQLENDILKEQNKVQEEQINQMKLNQNIIKDSIYHNELKKIGKKQELLETIQDDITKNQKQDKITCIDCQSNLTHYQNILNMYQQNIEKTEQAQLEFLEIQKKLFDNNFNYKDNLNKYLKRIDKFKYFHTKVVIDCAVHNKEKSKLNQDQVKISLQNNYEIEDQSTNLESMEKSQVLASSFQLQISEFPKLAKQFKQKNEQSELNQHFTEIAGIEKEQNTDTKFLQIDNKERNS</sequence>
<dbReference type="EMBL" id="LDAU01000123">
    <property type="protein sequence ID" value="KRX03913.1"/>
    <property type="molecule type" value="Genomic_DNA"/>
</dbReference>
<dbReference type="Proteomes" id="UP000054937">
    <property type="component" value="Unassembled WGS sequence"/>
</dbReference>
<accession>A0A0V0QNI5</accession>
<feature type="coiled-coil region" evidence="1">
    <location>
        <begin position="1"/>
        <end position="89"/>
    </location>
</feature>
<protein>
    <submittedName>
        <fullName evidence="2">Uncharacterized protein</fullName>
    </submittedName>
</protein>
<reference evidence="2 3" key="1">
    <citation type="journal article" date="2015" name="Sci. Rep.">
        <title>Genome of the facultative scuticociliatosis pathogen Pseudocohnilembus persalinus provides insight into its virulence through horizontal gene transfer.</title>
        <authorList>
            <person name="Xiong J."/>
            <person name="Wang G."/>
            <person name="Cheng J."/>
            <person name="Tian M."/>
            <person name="Pan X."/>
            <person name="Warren A."/>
            <person name="Jiang C."/>
            <person name="Yuan D."/>
            <person name="Miao W."/>
        </authorList>
    </citation>
    <scope>NUCLEOTIDE SEQUENCE [LARGE SCALE GENOMIC DNA]</scope>
    <source>
        <strain evidence="2">36N120E</strain>
    </source>
</reference>
<organism evidence="2 3">
    <name type="scientific">Pseudocohnilembus persalinus</name>
    <name type="common">Ciliate</name>
    <dbReference type="NCBI Taxonomy" id="266149"/>
    <lineage>
        <taxon>Eukaryota</taxon>
        <taxon>Sar</taxon>
        <taxon>Alveolata</taxon>
        <taxon>Ciliophora</taxon>
        <taxon>Intramacronucleata</taxon>
        <taxon>Oligohymenophorea</taxon>
        <taxon>Scuticociliatia</taxon>
        <taxon>Philasterida</taxon>
        <taxon>Pseudocohnilembidae</taxon>
        <taxon>Pseudocohnilembus</taxon>
    </lineage>
</organism>
<dbReference type="AlphaFoldDB" id="A0A0V0QNI5"/>
<proteinExistence type="predicted"/>
<dbReference type="InParanoid" id="A0A0V0QNI5"/>
<keyword evidence="1" id="KW-0175">Coiled coil</keyword>
<comment type="caution">
    <text evidence="2">The sequence shown here is derived from an EMBL/GenBank/DDBJ whole genome shotgun (WGS) entry which is preliminary data.</text>
</comment>
<keyword evidence="3" id="KW-1185">Reference proteome</keyword>
<evidence type="ECO:0000256" key="1">
    <source>
        <dbReference type="SAM" id="Coils"/>
    </source>
</evidence>
<gene>
    <name evidence="2" type="ORF">PPERSA_12118</name>
</gene>